<dbReference type="Proteomes" id="UP000435112">
    <property type="component" value="Unassembled WGS sequence"/>
</dbReference>
<evidence type="ECO:0000313" key="4">
    <source>
        <dbReference type="EMBL" id="KAE9002874.1"/>
    </source>
</evidence>
<dbReference type="EMBL" id="QXFV01001569">
    <property type="protein sequence ID" value="KAE9002874.1"/>
    <property type="molecule type" value="Genomic_DNA"/>
</dbReference>
<gene>
    <name evidence="4" type="ORF">PR001_g18133</name>
    <name evidence="3" type="ORF">PR002_g18775</name>
    <name evidence="5" type="ORF">PR003_g19163</name>
</gene>
<dbReference type="OrthoDB" id="118172at2759"/>
<comment type="caution">
    <text evidence="3">The sequence shown here is derived from an EMBL/GenBank/DDBJ whole genome shotgun (WGS) entry which is preliminary data.</text>
</comment>
<dbReference type="EMBL" id="QXFT01001591">
    <property type="protein sequence ID" value="KAE9314751.1"/>
    <property type="molecule type" value="Genomic_DNA"/>
</dbReference>
<evidence type="ECO:0000313" key="7">
    <source>
        <dbReference type="Proteomes" id="UP000434957"/>
    </source>
</evidence>
<reference evidence="6 8" key="1">
    <citation type="submission" date="2018-09" db="EMBL/GenBank/DDBJ databases">
        <title>Genomic investigation of the strawberry pathogen Phytophthora fragariae indicates pathogenicity is determined by transcriptional variation in three key races.</title>
        <authorList>
            <person name="Adams T.M."/>
            <person name="Armitage A.D."/>
            <person name="Sobczyk M.K."/>
            <person name="Bates H.J."/>
            <person name="Dunwell J.M."/>
            <person name="Nellist C.F."/>
            <person name="Harrison R.J."/>
        </authorList>
    </citation>
    <scope>NUCLEOTIDE SEQUENCE [LARGE SCALE GENOMIC DNA]</scope>
    <source>
        <strain evidence="4 6">SCRP249</strain>
        <strain evidence="3 8">SCRP324</strain>
        <strain evidence="5 7">SCRP333</strain>
    </source>
</reference>
<evidence type="ECO:0000313" key="5">
    <source>
        <dbReference type="EMBL" id="KAE9314751.1"/>
    </source>
</evidence>
<evidence type="ECO:0000313" key="8">
    <source>
        <dbReference type="Proteomes" id="UP000435112"/>
    </source>
</evidence>
<evidence type="ECO:0000256" key="1">
    <source>
        <dbReference type="SAM" id="Coils"/>
    </source>
</evidence>
<sequence>MESLEPLLELELSPVHKKMARPKMPPSVDANPLQPKSRRLPADVRRARHRDRMQRQRLAEKQSIELKRVEVQRLTRELEQAIQRLSSDLKSLREGDTLPSADLSLEEEDEEFKLLEGDTGWKGRSTAARLIQQRYLSLVLQQGSITEENRRLTERFRAWQSFMKLLGVEHERLPKYGTAASDELLLQEGGEGRWVVFSEDEPVIYYQPLATDTCHELAFRGYQKMQEVLGGLGARKLYNEAFGWKVYFSMHDEGEKISMQHRFTKRIRAVDANGQRITGDSLASATWRIIRTPELYTQMYRHHMTSRILQQVDEHTSVLMRTFPDENAVMRLRFVCTVVQVEDCVMDSTPDEMGFSWKSGTRRRVTILSSILDPDKCFPRATTHTPSATAEWMREGMSYLSFTEIDDENSIEIEYGGLKNVDSETASCTGLPFVCMNMGEALVRWEQLVTPTRTLLITEK</sequence>
<keyword evidence="7" id="KW-1185">Reference proteome</keyword>
<dbReference type="Proteomes" id="UP000429607">
    <property type="component" value="Unassembled WGS sequence"/>
</dbReference>
<protein>
    <submittedName>
        <fullName evidence="3">Uncharacterized protein</fullName>
    </submittedName>
</protein>
<dbReference type="AlphaFoldDB" id="A0A6A3JSD2"/>
<dbReference type="EMBL" id="QXFU01001637">
    <property type="protein sequence ID" value="KAE8998296.1"/>
    <property type="molecule type" value="Genomic_DNA"/>
</dbReference>
<dbReference type="Proteomes" id="UP000434957">
    <property type="component" value="Unassembled WGS sequence"/>
</dbReference>
<accession>A0A6A3JSD2</accession>
<feature type="region of interest" description="Disordered" evidence="2">
    <location>
        <begin position="15"/>
        <end position="57"/>
    </location>
</feature>
<evidence type="ECO:0000313" key="3">
    <source>
        <dbReference type="EMBL" id="KAE8998296.1"/>
    </source>
</evidence>
<keyword evidence="1" id="KW-0175">Coiled coil</keyword>
<name>A0A6A3JSD2_9STRA</name>
<proteinExistence type="predicted"/>
<evidence type="ECO:0000313" key="6">
    <source>
        <dbReference type="Proteomes" id="UP000429607"/>
    </source>
</evidence>
<organism evidence="3 8">
    <name type="scientific">Phytophthora rubi</name>
    <dbReference type="NCBI Taxonomy" id="129364"/>
    <lineage>
        <taxon>Eukaryota</taxon>
        <taxon>Sar</taxon>
        <taxon>Stramenopiles</taxon>
        <taxon>Oomycota</taxon>
        <taxon>Peronosporomycetes</taxon>
        <taxon>Peronosporales</taxon>
        <taxon>Peronosporaceae</taxon>
        <taxon>Phytophthora</taxon>
    </lineage>
</organism>
<feature type="coiled-coil region" evidence="1">
    <location>
        <begin position="64"/>
        <end position="95"/>
    </location>
</feature>
<evidence type="ECO:0000256" key="2">
    <source>
        <dbReference type="SAM" id="MobiDB-lite"/>
    </source>
</evidence>